<evidence type="ECO:0000313" key="3">
    <source>
        <dbReference type="Proteomes" id="UP001589608"/>
    </source>
</evidence>
<protein>
    <recommendedName>
        <fullName evidence="4">Integral membrane protein</fullName>
    </recommendedName>
</protein>
<keyword evidence="1" id="KW-0812">Transmembrane</keyword>
<dbReference type="Proteomes" id="UP001589608">
    <property type="component" value="Unassembled WGS sequence"/>
</dbReference>
<feature type="transmembrane region" description="Helical" evidence="1">
    <location>
        <begin position="72"/>
        <end position="91"/>
    </location>
</feature>
<keyword evidence="3" id="KW-1185">Reference proteome</keyword>
<keyword evidence="1" id="KW-0472">Membrane</keyword>
<feature type="transmembrane region" description="Helical" evidence="1">
    <location>
        <begin position="45"/>
        <end position="65"/>
    </location>
</feature>
<feature type="transmembrane region" description="Helical" evidence="1">
    <location>
        <begin position="278"/>
        <end position="299"/>
    </location>
</feature>
<name>A0ABV5MNC6_9ACTN</name>
<evidence type="ECO:0000313" key="2">
    <source>
        <dbReference type="EMBL" id="MFB9450364.1"/>
    </source>
</evidence>
<gene>
    <name evidence="2" type="ORF">ACFFTR_45405</name>
</gene>
<organism evidence="2 3">
    <name type="scientific">Dactylosporangium vinaceum</name>
    <dbReference type="NCBI Taxonomy" id="53362"/>
    <lineage>
        <taxon>Bacteria</taxon>
        <taxon>Bacillati</taxon>
        <taxon>Actinomycetota</taxon>
        <taxon>Actinomycetes</taxon>
        <taxon>Micromonosporales</taxon>
        <taxon>Micromonosporaceae</taxon>
        <taxon>Dactylosporangium</taxon>
    </lineage>
</organism>
<dbReference type="EMBL" id="JBHMCA010000079">
    <property type="protein sequence ID" value="MFB9450364.1"/>
    <property type="molecule type" value="Genomic_DNA"/>
</dbReference>
<keyword evidence="1" id="KW-1133">Transmembrane helix</keyword>
<comment type="caution">
    <text evidence="2">The sequence shown here is derived from an EMBL/GenBank/DDBJ whole genome shotgun (WGS) entry which is preliminary data.</text>
</comment>
<evidence type="ECO:0000256" key="1">
    <source>
        <dbReference type="SAM" id="Phobius"/>
    </source>
</evidence>
<proteinExistence type="predicted"/>
<dbReference type="RefSeq" id="WP_223097098.1">
    <property type="nucleotide sequence ID" value="NZ_CP061913.1"/>
</dbReference>
<feature type="transmembrane region" description="Helical" evidence="1">
    <location>
        <begin position="243"/>
        <end position="266"/>
    </location>
</feature>
<feature type="transmembrane region" description="Helical" evidence="1">
    <location>
        <begin position="111"/>
        <end position="136"/>
    </location>
</feature>
<evidence type="ECO:0008006" key="4">
    <source>
        <dbReference type="Google" id="ProtNLM"/>
    </source>
</evidence>
<accession>A0ABV5MNC6</accession>
<feature type="transmembrane region" description="Helical" evidence="1">
    <location>
        <begin position="148"/>
        <end position="167"/>
    </location>
</feature>
<reference evidence="2 3" key="1">
    <citation type="submission" date="2024-09" db="EMBL/GenBank/DDBJ databases">
        <authorList>
            <person name="Sun Q."/>
            <person name="Mori K."/>
        </authorList>
    </citation>
    <scope>NUCLEOTIDE SEQUENCE [LARGE SCALE GENOMIC DNA]</scope>
    <source>
        <strain evidence="2 3">JCM 3307</strain>
    </source>
</reference>
<sequence>MQVLKLHRPLIVVAGLMIVIALAALIGIVADDRTLVGVPIWIKPFKFAVSIAIYATTIAWLLPLLEKRRRAGWWLGAIIAATMLVEMVIIVGQAARGHQSHFNNQTPLDAALFGIMGATIAVAWVCTLIIAILLLIQRLPDRASALAVRMGIIVALGGMFVGFLMTLPTSAQLATGNPTIIGAHSVGVADGGPGLPLVNWSTTGGDLRAGHFIGMHALQALPLFAFALVLAGRRIERLRSDRVRTRLIGVFGLLYAGLTVLITWQALRGQSLIHPDGLTLGALAVLLVLTAVGAVWATVPVAPAPPELAEVTA</sequence>
<feature type="transmembrane region" description="Helical" evidence="1">
    <location>
        <begin position="12"/>
        <end position="30"/>
    </location>
</feature>
<feature type="transmembrane region" description="Helical" evidence="1">
    <location>
        <begin position="209"/>
        <end position="231"/>
    </location>
</feature>